<feature type="compositionally biased region" description="Pro residues" evidence="1">
    <location>
        <begin position="70"/>
        <end position="79"/>
    </location>
</feature>
<evidence type="ECO:0000313" key="2">
    <source>
        <dbReference type="EMBL" id="KAK8485292.1"/>
    </source>
</evidence>
<protein>
    <submittedName>
        <fullName evidence="2">Uncharacterized protein</fullName>
    </submittedName>
</protein>
<name>A0ABR1ZX71_9ROSI</name>
<dbReference type="Proteomes" id="UP001472677">
    <property type="component" value="Unassembled WGS sequence"/>
</dbReference>
<organism evidence="2 3">
    <name type="scientific">Hibiscus sabdariffa</name>
    <name type="common">roselle</name>
    <dbReference type="NCBI Taxonomy" id="183260"/>
    <lineage>
        <taxon>Eukaryota</taxon>
        <taxon>Viridiplantae</taxon>
        <taxon>Streptophyta</taxon>
        <taxon>Embryophyta</taxon>
        <taxon>Tracheophyta</taxon>
        <taxon>Spermatophyta</taxon>
        <taxon>Magnoliopsida</taxon>
        <taxon>eudicotyledons</taxon>
        <taxon>Gunneridae</taxon>
        <taxon>Pentapetalae</taxon>
        <taxon>rosids</taxon>
        <taxon>malvids</taxon>
        <taxon>Malvales</taxon>
        <taxon>Malvaceae</taxon>
        <taxon>Malvoideae</taxon>
        <taxon>Hibiscus</taxon>
    </lineage>
</organism>
<dbReference type="EMBL" id="JBBPBM010001301">
    <property type="protein sequence ID" value="KAK8485292.1"/>
    <property type="molecule type" value="Genomic_DNA"/>
</dbReference>
<keyword evidence="3" id="KW-1185">Reference proteome</keyword>
<evidence type="ECO:0000313" key="3">
    <source>
        <dbReference type="Proteomes" id="UP001472677"/>
    </source>
</evidence>
<reference evidence="2 3" key="1">
    <citation type="journal article" date="2024" name="G3 (Bethesda)">
        <title>Genome assembly of Hibiscus sabdariffa L. provides insights into metabolisms of medicinal natural products.</title>
        <authorList>
            <person name="Kim T."/>
        </authorList>
    </citation>
    <scope>NUCLEOTIDE SEQUENCE [LARGE SCALE GENOMIC DNA]</scope>
    <source>
        <strain evidence="2">TK-2024</strain>
        <tissue evidence="2">Old leaves</tissue>
    </source>
</reference>
<feature type="compositionally biased region" description="Basic and acidic residues" evidence="1">
    <location>
        <begin position="57"/>
        <end position="69"/>
    </location>
</feature>
<gene>
    <name evidence="2" type="ORF">V6N12_000938</name>
</gene>
<accession>A0ABR1ZX71</accession>
<comment type="caution">
    <text evidence="2">The sequence shown here is derived from an EMBL/GenBank/DDBJ whole genome shotgun (WGS) entry which is preliminary data.</text>
</comment>
<proteinExistence type="predicted"/>
<feature type="region of interest" description="Disordered" evidence="1">
    <location>
        <begin position="50"/>
        <end position="86"/>
    </location>
</feature>
<sequence>MIDLIHFQEDWLNDVVSNEFEHGIPKKMNQIAFPPSKEIIDNDHFIASSDQLINKMTPDEPRPTRDYDPHSPPSDPNRYPPRLANNGLAISGGIGTGRVLVMRDVLGERSGDRGTGIGRA</sequence>
<evidence type="ECO:0000256" key="1">
    <source>
        <dbReference type="SAM" id="MobiDB-lite"/>
    </source>
</evidence>